<dbReference type="Proteomes" id="UP000838412">
    <property type="component" value="Chromosome 15"/>
</dbReference>
<proteinExistence type="predicted"/>
<reference evidence="3" key="1">
    <citation type="submission" date="2022-01" db="EMBL/GenBank/DDBJ databases">
        <authorList>
            <person name="Braso-Vives M."/>
        </authorList>
    </citation>
    <scope>NUCLEOTIDE SEQUENCE</scope>
</reference>
<organism evidence="3 4">
    <name type="scientific">Branchiostoma lanceolatum</name>
    <name type="common">Common lancelet</name>
    <name type="synonym">Amphioxus lanceolatum</name>
    <dbReference type="NCBI Taxonomy" id="7740"/>
    <lineage>
        <taxon>Eukaryota</taxon>
        <taxon>Metazoa</taxon>
        <taxon>Chordata</taxon>
        <taxon>Cephalochordata</taxon>
        <taxon>Leptocardii</taxon>
        <taxon>Amphioxiformes</taxon>
        <taxon>Branchiostomatidae</taxon>
        <taxon>Branchiostoma</taxon>
    </lineage>
</organism>
<dbReference type="OrthoDB" id="8188641at2759"/>
<dbReference type="Gene3D" id="2.10.60.10">
    <property type="entry name" value="CD59"/>
    <property type="match status" value="1"/>
</dbReference>
<keyword evidence="1 2" id="KW-0732">Signal</keyword>
<dbReference type="InterPro" id="IPR045860">
    <property type="entry name" value="Snake_toxin-like_sf"/>
</dbReference>
<keyword evidence="4" id="KW-1185">Reference proteome</keyword>
<evidence type="ECO:0000313" key="4">
    <source>
        <dbReference type="Proteomes" id="UP000838412"/>
    </source>
</evidence>
<evidence type="ECO:0000256" key="1">
    <source>
        <dbReference type="ARBA" id="ARBA00022729"/>
    </source>
</evidence>
<dbReference type="PANTHER" id="PTHR33562">
    <property type="entry name" value="ATILLA, ISOFORM B-RELATED-RELATED"/>
    <property type="match status" value="1"/>
</dbReference>
<dbReference type="InterPro" id="IPR050975">
    <property type="entry name" value="Sleep_regulator"/>
</dbReference>
<dbReference type="AlphaFoldDB" id="A0A8J9Z2A7"/>
<protein>
    <submittedName>
        <fullName evidence="3">Hypp7704 protein</fullName>
    </submittedName>
</protein>
<name>A0A8J9Z2A7_BRALA</name>
<feature type="chain" id="PRO_5035438441" evidence="2">
    <location>
        <begin position="26"/>
        <end position="141"/>
    </location>
</feature>
<evidence type="ECO:0000256" key="2">
    <source>
        <dbReference type="SAM" id="SignalP"/>
    </source>
</evidence>
<accession>A0A8J9Z2A7</accession>
<dbReference type="SUPFAM" id="SSF57302">
    <property type="entry name" value="Snake toxin-like"/>
    <property type="match status" value="1"/>
</dbReference>
<dbReference type="EMBL" id="OV696700">
    <property type="protein sequence ID" value="CAH1246342.1"/>
    <property type="molecule type" value="Genomic_DNA"/>
</dbReference>
<gene>
    <name evidence="3" type="primary">Hypp7704</name>
    <name evidence="3" type="ORF">BLAG_LOCUS8392</name>
</gene>
<evidence type="ECO:0000313" key="3">
    <source>
        <dbReference type="EMBL" id="CAH1246342.1"/>
    </source>
</evidence>
<sequence length="141" mass="15352">MANMKTIVVSALLLVLMILNNPVEGRKCFTCVGIWGYTIRGDSDCMYPYWYNMKTYECPGGEQYCYVKYSSKNLASDKAAAVDRGCSATSVSHTCSKGDDDFETCYTTCNSDGCNGASKPTGVLAVLLPFLVTGLFQVIRG</sequence>
<feature type="signal peptide" evidence="2">
    <location>
        <begin position="1"/>
        <end position="25"/>
    </location>
</feature>